<dbReference type="GO" id="GO:0005886">
    <property type="term" value="C:plasma membrane"/>
    <property type="evidence" value="ECO:0007669"/>
    <property type="project" value="TreeGrafter"/>
</dbReference>
<dbReference type="PANTHER" id="PTHR30176">
    <property type="entry name" value="FERREDOXIN-TYPE PROTEIN NAPH"/>
    <property type="match status" value="1"/>
</dbReference>
<keyword evidence="7" id="KW-0812">Transmembrane</keyword>
<keyword evidence="7" id="KW-1133">Transmembrane helix</keyword>
<keyword evidence="10" id="KW-1185">Reference proteome</keyword>
<evidence type="ECO:0000256" key="4">
    <source>
        <dbReference type="ARBA" id="ARBA00022982"/>
    </source>
</evidence>
<dbReference type="SUPFAM" id="SSF54862">
    <property type="entry name" value="4Fe-4S ferredoxins"/>
    <property type="match status" value="2"/>
</dbReference>
<dbReference type="EMBL" id="CP002345">
    <property type="protein sequence ID" value="ADQ79539.1"/>
    <property type="molecule type" value="Genomic_DNA"/>
</dbReference>
<keyword evidence="6" id="KW-0411">Iron-sulfur</keyword>
<gene>
    <name evidence="9" type="ordered locus">Palpr_1393</name>
</gene>
<dbReference type="InterPro" id="IPR017896">
    <property type="entry name" value="4Fe4S_Fe-S-bd"/>
</dbReference>
<feature type="domain" description="4Fe-4S ferredoxin-type" evidence="8">
    <location>
        <begin position="336"/>
        <end position="365"/>
    </location>
</feature>
<dbReference type="Proteomes" id="UP000008718">
    <property type="component" value="Chromosome"/>
</dbReference>
<feature type="domain" description="4Fe-4S ferredoxin-type" evidence="8">
    <location>
        <begin position="415"/>
        <end position="450"/>
    </location>
</feature>
<dbReference type="GO" id="GO:0051539">
    <property type="term" value="F:4 iron, 4 sulfur cluster binding"/>
    <property type="evidence" value="ECO:0007669"/>
    <property type="project" value="UniProtKB-KW"/>
</dbReference>
<sequence>MKFLKKIRVASAIFFFLPILLFFIDFTGKLPLQLHKFLDIQLIPALLSLNVIMLIALVVLTLLFGRIYCSTICPLGVYQDIVSWKSRLFRKKAKQYRFIFLKPHNLIRYSILVVTAIVFICGSSSLILLLDPYSTFGRIVSQLVRPLFIMANNGLTDILGKMNNYTLYKVDQVGFVPVALGISIFFFVLVTVMSWFKGRLYCNTICPVGTALGFISKISIFHISIEESNCNNCGLCEKHCKSNCINSDTKKVDDSRCVSCYNCISTCKKGGIKYHNRYKFKKAHTITTGDIDNGRRTFLLASGAVLSTVALANTKKLVTNNEAMLTRKPIMPPGAGNIEHFNKHCTGCQLCVTKCPMHVLKPAALQYGFSGITQPHLVFSTHTFCTYECEICTSVCPTSALRKLPIEEKKRTQIGVAKFRKSKCVVFTDEKDCGACSEHCPTQAVHMIPYKDGLTIPEVTEDICIGCGACESICPARPYQAIYIEGNETQILAKKPAEAEKFDRKIDSFGF</sequence>
<protein>
    <submittedName>
        <fullName evidence="9">Ferredoxin-type protein</fullName>
    </submittedName>
</protein>
<evidence type="ECO:0000256" key="1">
    <source>
        <dbReference type="ARBA" id="ARBA00022448"/>
    </source>
</evidence>
<feature type="domain" description="4Fe-4S ferredoxin-type" evidence="8">
    <location>
        <begin position="251"/>
        <end position="277"/>
    </location>
</feature>
<reference evidence="9 10" key="2">
    <citation type="journal article" date="2011" name="Stand. Genomic Sci.">
        <title>Complete genome sequence of Paludibacter propionicigenes type strain (WB4).</title>
        <authorList>
            <person name="Gronow S."/>
            <person name="Munk C."/>
            <person name="Lapidus A."/>
            <person name="Nolan M."/>
            <person name="Lucas S."/>
            <person name="Hammon N."/>
            <person name="Deshpande S."/>
            <person name="Cheng J.F."/>
            <person name="Tapia R."/>
            <person name="Han C."/>
            <person name="Goodwin L."/>
            <person name="Pitluck S."/>
            <person name="Liolios K."/>
            <person name="Ivanova N."/>
            <person name="Mavromatis K."/>
            <person name="Mikhailova N."/>
            <person name="Pati A."/>
            <person name="Chen A."/>
            <person name="Palaniappan K."/>
            <person name="Land M."/>
            <person name="Hauser L."/>
            <person name="Chang Y.J."/>
            <person name="Jeffries C.D."/>
            <person name="Brambilla E."/>
            <person name="Rohde M."/>
            <person name="Goker M."/>
            <person name="Detter J.C."/>
            <person name="Woyke T."/>
            <person name="Bristow J."/>
            <person name="Eisen J.A."/>
            <person name="Markowitz V."/>
            <person name="Hugenholtz P."/>
            <person name="Kyrpides N.C."/>
            <person name="Klenk H.P."/>
        </authorList>
    </citation>
    <scope>NUCLEOTIDE SEQUENCE [LARGE SCALE GENOMIC DNA]</scope>
    <source>
        <strain evidence="10">DSM 17365 / JCM 13257 / WB4</strain>
    </source>
</reference>
<dbReference type="eggNOG" id="COG0348">
    <property type="taxonomic scope" value="Bacteria"/>
</dbReference>
<feature type="transmembrane region" description="Helical" evidence="7">
    <location>
        <begin position="40"/>
        <end position="64"/>
    </location>
</feature>
<evidence type="ECO:0000313" key="9">
    <source>
        <dbReference type="EMBL" id="ADQ79539.1"/>
    </source>
</evidence>
<dbReference type="AlphaFoldDB" id="E4T495"/>
<evidence type="ECO:0000313" key="10">
    <source>
        <dbReference type="Proteomes" id="UP000008718"/>
    </source>
</evidence>
<feature type="transmembrane region" description="Helical" evidence="7">
    <location>
        <begin position="175"/>
        <end position="196"/>
    </location>
</feature>
<evidence type="ECO:0000256" key="7">
    <source>
        <dbReference type="SAM" id="Phobius"/>
    </source>
</evidence>
<evidence type="ECO:0000259" key="8">
    <source>
        <dbReference type="PROSITE" id="PS51379"/>
    </source>
</evidence>
<dbReference type="PROSITE" id="PS00198">
    <property type="entry name" value="4FE4S_FER_1"/>
    <property type="match status" value="2"/>
</dbReference>
<dbReference type="Pfam" id="PF12838">
    <property type="entry name" value="Fer4_7"/>
    <property type="match status" value="1"/>
</dbReference>
<feature type="transmembrane region" description="Helical" evidence="7">
    <location>
        <begin position="7"/>
        <end position="28"/>
    </location>
</feature>
<dbReference type="RefSeq" id="WP_013444908.1">
    <property type="nucleotide sequence ID" value="NC_014734.1"/>
</dbReference>
<feature type="domain" description="4Fe-4S ferredoxin-type" evidence="8">
    <location>
        <begin position="455"/>
        <end position="487"/>
    </location>
</feature>
<reference key="1">
    <citation type="submission" date="2010-11" db="EMBL/GenBank/DDBJ databases">
        <title>The complete genome of Paludibacter propionicigenes DSM 17365.</title>
        <authorList>
            <consortium name="US DOE Joint Genome Institute (JGI-PGF)"/>
            <person name="Lucas S."/>
            <person name="Copeland A."/>
            <person name="Lapidus A."/>
            <person name="Bruce D."/>
            <person name="Goodwin L."/>
            <person name="Pitluck S."/>
            <person name="Kyrpides N."/>
            <person name="Mavromatis K."/>
            <person name="Ivanova N."/>
            <person name="Munk A.C."/>
            <person name="Brettin T."/>
            <person name="Detter J.C."/>
            <person name="Han C."/>
            <person name="Tapia R."/>
            <person name="Land M."/>
            <person name="Hauser L."/>
            <person name="Markowitz V."/>
            <person name="Cheng J.-F."/>
            <person name="Hugenholtz P."/>
            <person name="Woyke T."/>
            <person name="Wu D."/>
            <person name="Gronow S."/>
            <person name="Wellnitz S."/>
            <person name="Brambilla E."/>
            <person name="Klenk H.-P."/>
            <person name="Eisen J.A."/>
        </authorList>
    </citation>
    <scope>NUCLEOTIDE SEQUENCE</scope>
    <source>
        <strain>WB4</strain>
    </source>
</reference>
<dbReference type="InterPro" id="IPR051684">
    <property type="entry name" value="Electron_Trans/Redox"/>
</dbReference>
<dbReference type="Pfam" id="PF12801">
    <property type="entry name" value="Fer4_5"/>
    <property type="match status" value="2"/>
</dbReference>
<accession>E4T495</accession>
<dbReference type="InterPro" id="IPR017900">
    <property type="entry name" value="4Fe4S_Fe_S_CS"/>
</dbReference>
<evidence type="ECO:0000256" key="5">
    <source>
        <dbReference type="ARBA" id="ARBA00023004"/>
    </source>
</evidence>
<evidence type="ECO:0000256" key="2">
    <source>
        <dbReference type="ARBA" id="ARBA00022485"/>
    </source>
</evidence>
<organism evidence="9 10">
    <name type="scientific">Paludibacter propionicigenes (strain DSM 17365 / JCM 13257 / WB4)</name>
    <dbReference type="NCBI Taxonomy" id="694427"/>
    <lineage>
        <taxon>Bacteria</taxon>
        <taxon>Pseudomonadati</taxon>
        <taxon>Bacteroidota</taxon>
        <taxon>Bacteroidia</taxon>
        <taxon>Bacteroidales</taxon>
        <taxon>Paludibacteraceae</taxon>
        <taxon>Paludibacter</taxon>
    </lineage>
</organism>
<dbReference type="HOGENOM" id="CLU_024045_0_0_10"/>
<feature type="transmembrane region" description="Helical" evidence="7">
    <location>
        <begin position="106"/>
        <end position="130"/>
    </location>
</feature>
<keyword evidence="2" id="KW-0004">4Fe-4S</keyword>
<dbReference type="PROSITE" id="PS51379">
    <property type="entry name" value="4FE4S_FER_2"/>
    <property type="match status" value="6"/>
</dbReference>
<keyword evidence="4" id="KW-0249">Electron transport</keyword>
<dbReference type="OrthoDB" id="9810688at2"/>
<dbReference type="Pfam" id="PF13187">
    <property type="entry name" value="Fer4_9"/>
    <property type="match status" value="1"/>
</dbReference>
<dbReference type="STRING" id="694427.Palpr_1393"/>
<dbReference type="Gene3D" id="3.30.70.20">
    <property type="match status" value="3"/>
</dbReference>
<dbReference type="GO" id="GO:0046872">
    <property type="term" value="F:metal ion binding"/>
    <property type="evidence" value="ECO:0007669"/>
    <property type="project" value="UniProtKB-KW"/>
</dbReference>
<keyword evidence="7" id="KW-0472">Membrane</keyword>
<evidence type="ECO:0000256" key="6">
    <source>
        <dbReference type="ARBA" id="ARBA00023014"/>
    </source>
</evidence>
<feature type="domain" description="4Fe-4S ferredoxin-type" evidence="8">
    <location>
        <begin position="221"/>
        <end position="250"/>
    </location>
</feature>
<evidence type="ECO:0000256" key="3">
    <source>
        <dbReference type="ARBA" id="ARBA00022723"/>
    </source>
</evidence>
<dbReference type="eggNOG" id="COG0437">
    <property type="taxonomic scope" value="Bacteria"/>
</dbReference>
<dbReference type="KEGG" id="ppn:Palpr_1393"/>
<dbReference type="CDD" id="cd16373">
    <property type="entry name" value="DMSOR_beta_like"/>
    <property type="match status" value="1"/>
</dbReference>
<keyword evidence="1" id="KW-0813">Transport</keyword>
<keyword evidence="5" id="KW-0408">Iron</keyword>
<dbReference type="PANTHER" id="PTHR30176:SF3">
    <property type="entry name" value="FERREDOXIN-TYPE PROTEIN NAPH"/>
    <property type="match status" value="1"/>
</dbReference>
<feature type="domain" description="4Fe-4S ferredoxin-type" evidence="8">
    <location>
        <begin position="375"/>
        <end position="406"/>
    </location>
</feature>
<name>E4T495_PALPW</name>
<proteinExistence type="predicted"/>
<keyword evidence="3" id="KW-0479">Metal-binding</keyword>